<evidence type="ECO:0000256" key="1">
    <source>
        <dbReference type="SAM" id="MobiDB-lite"/>
    </source>
</evidence>
<feature type="region of interest" description="Disordered" evidence="1">
    <location>
        <begin position="45"/>
        <end position="128"/>
    </location>
</feature>
<protein>
    <submittedName>
        <fullName evidence="2">Putative secreted protein</fullName>
    </submittedName>
</protein>
<sequence length="128" mass="15049">MNSSGVARLRPFLVSAVFPKRLLGLALSPLWWCLYAHGTDRQALRRHIQEQTHPQGRHRRRTRRIHRRKDHRPSGASGQGRVLPQVERLHRKRQYLGTRREPGLPGPHRRVRGKTQEERGRAKDEGRR</sequence>
<reference evidence="2" key="1">
    <citation type="submission" date="2019-12" db="EMBL/GenBank/DDBJ databases">
        <title>An insight into the sialome of adult female Ixodes ricinus ticks feeding for 6 days.</title>
        <authorList>
            <person name="Perner J."/>
            <person name="Ribeiro J.M.C."/>
        </authorList>
    </citation>
    <scope>NUCLEOTIDE SEQUENCE</scope>
    <source>
        <strain evidence="2">Semi-engorged</strain>
        <tissue evidence="2">Salivary glands</tissue>
    </source>
</reference>
<dbReference type="AlphaFoldDB" id="A0A6B0UQC1"/>
<name>A0A6B0UQC1_IXORI</name>
<proteinExistence type="predicted"/>
<accession>A0A6B0UQC1</accession>
<feature type="compositionally biased region" description="Basic residues" evidence="1">
    <location>
        <begin position="55"/>
        <end position="71"/>
    </location>
</feature>
<organism evidence="2">
    <name type="scientific">Ixodes ricinus</name>
    <name type="common">Common tick</name>
    <name type="synonym">Acarus ricinus</name>
    <dbReference type="NCBI Taxonomy" id="34613"/>
    <lineage>
        <taxon>Eukaryota</taxon>
        <taxon>Metazoa</taxon>
        <taxon>Ecdysozoa</taxon>
        <taxon>Arthropoda</taxon>
        <taxon>Chelicerata</taxon>
        <taxon>Arachnida</taxon>
        <taxon>Acari</taxon>
        <taxon>Parasitiformes</taxon>
        <taxon>Ixodida</taxon>
        <taxon>Ixodoidea</taxon>
        <taxon>Ixodidae</taxon>
        <taxon>Ixodinae</taxon>
        <taxon>Ixodes</taxon>
    </lineage>
</organism>
<dbReference type="EMBL" id="GIFC01009927">
    <property type="protein sequence ID" value="MXU92010.1"/>
    <property type="molecule type" value="Transcribed_RNA"/>
</dbReference>
<feature type="compositionally biased region" description="Basic and acidic residues" evidence="1">
    <location>
        <begin position="114"/>
        <end position="128"/>
    </location>
</feature>
<evidence type="ECO:0000313" key="2">
    <source>
        <dbReference type="EMBL" id="MXU92010.1"/>
    </source>
</evidence>